<dbReference type="AlphaFoldDB" id="A0A6L6QQ47"/>
<keyword evidence="2" id="KW-1185">Reference proteome</keyword>
<evidence type="ECO:0000313" key="1">
    <source>
        <dbReference type="EMBL" id="MTW14204.1"/>
    </source>
</evidence>
<comment type="caution">
    <text evidence="1">The sequence shown here is derived from an EMBL/GenBank/DDBJ whole genome shotgun (WGS) entry which is preliminary data.</text>
</comment>
<protein>
    <submittedName>
        <fullName evidence="1">Uncharacterized protein</fullName>
    </submittedName>
</protein>
<accession>A0A6L6QQ47</accession>
<organism evidence="1 2">
    <name type="scientific">Massilia eburnea</name>
    <dbReference type="NCBI Taxonomy" id="1776165"/>
    <lineage>
        <taxon>Bacteria</taxon>
        <taxon>Pseudomonadati</taxon>
        <taxon>Pseudomonadota</taxon>
        <taxon>Betaproteobacteria</taxon>
        <taxon>Burkholderiales</taxon>
        <taxon>Oxalobacteraceae</taxon>
        <taxon>Telluria group</taxon>
        <taxon>Massilia</taxon>
    </lineage>
</organism>
<dbReference type="Proteomes" id="UP000472320">
    <property type="component" value="Unassembled WGS sequence"/>
</dbReference>
<sequence>MSAYVYFELGAPDGLRSRFLDDAAEFERWTRELAAEFPGEYPPAKLTKLADISRRGAAALKTTDPGEAQLIDHLTHDYWNFCTITGIHGDKDVTPSAHKWHRYAMELSEVLPTASDEACHYYRRLFAGDSLVECCGHTYRSIDGVFRWSWLLPHEASDFCRKLQGHADSLNLEDDGLAGVSWVLKALQWAKEEGSSLLVSVA</sequence>
<name>A0A6L6QQ47_9BURK</name>
<gene>
    <name evidence="1" type="ORF">GM658_26675</name>
</gene>
<evidence type="ECO:0000313" key="2">
    <source>
        <dbReference type="Proteomes" id="UP000472320"/>
    </source>
</evidence>
<dbReference type="OrthoDB" id="8772911at2"/>
<dbReference type="EMBL" id="WNKX01000036">
    <property type="protein sequence ID" value="MTW14204.1"/>
    <property type="molecule type" value="Genomic_DNA"/>
</dbReference>
<dbReference type="RefSeq" id="WP_155457149.1">
    <property type="nucleotide sequence ID" value="NZ_WNKX01000036.1"/>
</dbReference>
<proteinExistence type="predicted"/>
<reference evidence="1 2" key="1">
    <citation type="submission" date="2019-11" db="EMBL/GenBank/DDBJ databases">
        <title>Type strains purchased from KCTC, JCM and DSMZ.</title>
        <authorList>
            <person name="Lu H."/>
        </authorList>
    </citation>
    <scope>NUCLEOTIDE SEQUENCE [LARGE SCALE GENOMIC DNA]</scope>
    <source>
        <strain evidence="1 2">JCM 31587</strain>
    </source>
</reference>